<accession>A0A1M6BBQ6</accession>
<dbReference type="PANTHER" id="PTHR30589:SF0">
    <property type="entry name" value="PHOSPHATIDYLGLYCEROL--PROLIPOPROTEIN DIACYLGLYCERYL TRANSFERASE"/>
    <property type="match status" value="1"/>
</dbReference>
<feature type="transmembrane region" description="Helical" evidence="7">
    <location>
        <begin position="44"/>
        <end position="65"/>
    </location>
</feature>
<dbReference type="GO" id="GO:0042158">
    <property type="term" value="P:lipoprotein biosynthetic process"/>
    <property type="evidence" value="ECO:0007669"/>
    <property type="project" value="InterPro"/>
</dbReference>
<keyword evidence="3 8" id="KW-0808">Transferase</keyword>
<organism evidence="8 9">
    <name type="scientific">Parasporobacterium paucivorans DSM 15970</name>
    <dbReference type="NCBI Taxonomy" id="1122934"/>
    <lineage>
        <taxon>Bacteria</taxon>
        <taxon>Bacillati</taxon>
        <taxon>Bacillota</taxon>
        <taxon>Clostridia</taxon>
        <taxon>Lachnospirales</taxon>
        <taxon>Lachnospiraceae</taxon>
        <taxon>Parasporobacterium</taxon>
    </lineage>
</organism>
<keyword evidence="2" id="KW-1003">Cell membrane</keyword>
<feature type="transmembrane region" description="Helical" evidence="7">
    <location>
        <begin position="176"/>
        <end position="198"/>
    </location>
</feature>
<dbReference type="OrthoDB" id="871140at2"/>
<evidence type="ECO:0000313" key="9">
    <source>
        <dbReference type="Proteomes" id="UP000184342"/>
    </source>
</evidence>
<feature type="transmembrane region" description="Helical" evidence="7">
    <location>
        <begin position="205"/>
        <end position="220"/>
    </location>
</feature>
<keyword evidence="9" id="KW-1185">Reference proteome</keyword>
<dbReference type="EMBL" id="FQYT01000003">
    <property type="protein sequence ID" value="SHI46152.1"/>
    <property type="molecule type" value="Genomic_DNA"/>
</dbReference>
<dbReference type="GO" id="GO:0008961">
    <property type="term" value="F:phosphatidylglycerol-prolipoprotein diacylglyceryl transferase activity"/>
    <property type="evidence" value="ECO:0007669"/>
    <property type="project" value="InterPro"/>
</dbReference>
<feature type="transmembrane region" description="Helical" evidence="7">
    <location>
        <begin position="92"/>
        <end position="115"/>
    </location>
</feature>
<evidence type="ECO:0000256" key="6">
    <source>
        <dbReference type="ARBA" id="ARBA00023136"/>
    </source>
</evidence>
<dbReference type="Pfam" id="PF01790">
    <property type="entry name" value="LGT"/>
    <property type="match status" value="1"/>
</dbReference>
<evidence type="ECO:0000256" key="1">
    <source>
        <dbReference type="ARBA" id="ARBA00007150"/>
    </source>
</evidence>
<keyword evidence="5 7" id="KW-1133">Transmembrane helix</keyword>
<feature type="transmembrane region" description="Helical" evidence="7">
    <location>
        <begin position="136"/>
        <end position="156"/>
    </location>
</feature>
<evidence type="ECO:0000256" key="4">
    <source>
        <dbReference type="ARBA" id="ARBA00022692"/>
    </source>
</evidence>
<reference evidence="8 9" key="1">
    <citation type="submission" date="2016-11" db="EMBL/GenBank/DDBJ databases">
        <authorList>
            <person name="Jaros S."/>
            <person name="Januszkiewicz K."/>
            <person name="Wedrychowicz H."/>
        </authorList>
    </citation>
    <scope>NUCLEOTIDE SEQUENCE [LARGE SCALE GENOMIC DNA]</scope>
    <source>
        <strain evidence="8 9">DSM 15970</strain>
    </source>
</reference>
<feature type="transmembrane region" description="Helical" evidence="7">
    <location>
        <begin position="12"/>
        <end position="32"/>
    </location>
</feature>
<dbReference type="RefSeq" id="WP_073992605.1">
    <property type="nucleotide sequence ID" value="NZ_FQYT01000003.1"/>
</dbReference>
<dbReference type="InterPro" id="IPR001640">
    <property type="entry name" value="Lgt"/>
</dbReference>
<keyword evidence="8" id="KW-0449">Lipoprotein</keyword>
<keyword evidence="4 7" id="KW-0812">Transmembrane</keyword>
<keyword evidence="6 7" id="KW-0472">Membrane</keyword>
<evidence type="ECO:0000313" key="8">
    <source>
        <dbReference type="EMBL" id="SHI46152.1"/>
    </source>
</evidence>
<gene>
    <name evidence="8" type="ORF">SAMN02745691_00314</name>
</gene>
<evidence type="ECO:0000256" key="3">
    <source>
        <dbReference type="ARBA" id="ARBA00022679"/>
    </source>
</evidence>
<comment type="similarity">
    <text evidence="1">Belongs to the Lgt family.</text>
</comment>
<protein>
    <submittedName>
        <fullName evidence="8">Phosphatidylglycerol:prolipoprotein diacylglycerol transferase</fullName>
    </submittedName>
</protein>
<dbReference type="AlphaFoldDB" id="A0A1M6BBQ6"/>
<evidence type="ECO:0000256" key="2">
    <source>
        <dbReference type="ARBA" id="ARBA00022475"/>
    </source>
</evidence>
<name>A0A1M6BBQ6_9FIRM</name>
<dbReference type="Proteomes" id="UP000184342">
    <property type="component" value="Unassembled WGS sequence"/>
</dbReference>
<sequence length="262" mass="29421">MHPFIHIFGKEIAAYAVMSLLGILACAIAIYLLNRTQPLRKDQFSHIAAASLLGLLLGGHFLYGITRLPDILSALGDGQLNFSSFHGINDFFSLYFGGLVYFGGLFGALAGGYLYCRYSRLNTRTYMNALAPAIPLFHAFGRIGCFLAGCCYGIASDCGFTYTHALSEAANNIKRFPVQLLESLLEFALFILLAFLLVKFRNRYSLVRIYLLCYSLIRFLDEFLRGDEIRGFLGPFSTSQWISLIILACLAFERIRKRRKLL</sequence>
<evidence type="ECO:0000256" key="5">
    <source>
        <dbReference type="ARBA" id="ARBA00022989"/>
    </source>
</evidence>
<dbReference type="PANTHER" id="PTHR30589">
    <property type="entry name" value="PROLIPOPROTEIN DIACYLGLYCERYL TRANSFERASE"/>
    <property type="match status" value="1"/>
</dbReference>
<evidence type="ECO:0000256" key="7">
    <source>
        <dbReference type="SAM" id="Phobius"/>
    </source>
</evidence>
<dbReference type="GO" id="GO:0005886">
    <property type="term" value="C:plasma membrane"/>
    <property type="evidence" value="ECO:0007669"/>
    <property type="project" value="InterPro"/>
</dbReference>
<feature type="transmembrane region" description="Helical" evidence="7">
    <location>
        <begin position="232"/>
        <end position="252"/>
    </location>
</feature>
<dbReference type="STRING" id="1122934.SAMN02745691_00314"/>
<proteinExistence type="inferred from homology"/>